<name>A0A5N7CPS9_PETAA</name>
<dbReference type="OrthoDB" id="674604at2759"/>
<dbReference type="Pfam" id="PF25521">
    <property type="entry name" value="WHD_TANC1"/>
    <property type="match status" value="1"/>
</dbReference>
<gene>
    <name evidence="2" type="ORF">BDV23DRAFT_168385</name>
</gene>
<reference evidence="2" key="1">
    <citation type="submission" date="2019-04" db="EMBL/GenBank/DDBJ databases">
        <title>Friends and foes A comparative genomics studyof 23 Aspergillus species from section Flavi.</title>
        <authorList>
            <consortium name="DOE Joint Genome Institute"/>
            <person name="Kjaerbolling I."/>
            <person name="Vesth T."/>
            <person name="Frisvad J.C."/>
            <person name="Nybo J.L."/>
            <person name="Theobald S."/>
            <person name="Kildgaard S."/>
            <person name="Isbrandt T."/>
            <person name="Kuo A."/>
            <person name="Sato A."/>
            <person name="Lyhne E.K."/>
            <person name="Kogle M.E."/>
            <person name="Wiebenga A."/>
            <person name="Kun R.S."/>
            <person name="Lubbers R.J."/>
            <person name="Makela M.R."/>
            <person name="Barry K."/>
            <person name="Chovatia M."/>
            <person name="Clum A."/>
            <person name="Daum C."/>
            <person name="Haridas S."/>
            <person name="He G."/>
            <person name="LaButti K."/>
            <person name="Lipzen A."/>
            <person name="Mondo S."/>
            <person name="Riley R."/>
            <person name="Salamov A."/>
            <person name="Simmons B.A."/>
            <person name="Magnuson J.K."/>
            <person name="Henrissat B."/>
            <person name="Mortensen U.H."/>
            <person name="Larsen T.O."/>
            <person name="Devries R.P."/>
            <person name="Grigoriev I.V."/>
            <person name="Machida M."/>
            <person name="Baker S.E."/>
            <person name="Andersen M.R."/>
        </authorList>
    </citation>
    <scope>NUCLEOTIDE SEQUENCE [LARGE SCALE GENOMIC DNA]</scope>
    <source>
        <strain evidence="2">IBT 14317</strain>
    </source>
</reference>
<dbReference type="Proteomes" id="UP000326877">
    <property type="component" value="Unassembled WGS sequence"/>
</dbReference>
<evidence type="ECO:0000313" key="2">
    <source>
        <dbReference type="EMBL" id="KAE8396124.1"/>
    </source>
</evidence>
<dbReference type="AlphaFoldDB" id="A0A5N7CPS9"/>
<dbReference type="EMBL" id="ML735216">
    <property type="protein sequence ID" value="KAE8396124.1"/>
    <property type="molecule type" value="Genomic_DNA"/>
</dbReference>
<sequence length="285" mass="32510">MTSSQSGTGPFGEKIDSEYSKLTSIYFPVLEHIILQKEPTELRHWMDDFRRIMGAVVLLFSPLSSASLAKLICSNEAKVQRRLSSLQSVVSVPRDSGTPIQLLHLSFREFLVDRLSSDKFWINEPAGHTQLAEDCVKRNEIDKAILERNASPELRYACRYWIHRLENGELSTIDWTLIEGFLKSHFLHWLEVMCLFGWVSETIHDITALQSLGKSLSLADFLYDAKRFIVQGCSSQSFLVGSASFHKFMRTGVQNCRPSRAIQARFGPWPSHAITGCWRLAQMIR</sequence>
<organism evidence="2">
    <name type="scientific">Petromyces alliaceus</name>
    <name type="common">Aspergillus alliaceus</name>
    <dbReference type="NCBI Taxonomy" id="209559"/>
    <lineage>
        <taxon>Eukaryota</taxon>
        <taxon>Fungi</taxon>
        <taxon>Dikarya</taxon>
        <taxon>Ascomycota</taxon>
        <taxon>Pezizomycotina</taxon>
        <taxon>Eurotiomycetes</taxon>
        <taxon>Eurotiomycetidae</taxon>
        <taxon>Eurotiales</taxon>
        <taxon>Aspergillaceae</taxon>
        <taxon>Aspergillus</taxon>
        <taxon>Aspergillus subgen. Circumdati</taxon>
    </lineage>
</organism>
<proteinExistence type="predicted"/>
<dbReference type="InterPro" id="IPR058056">
    <property type="entry name" value="WH_TANC1/2"/>
</dbReference>
<protein>
    <recommendedName>
        <fullName evidence="1">TANC1/2-like winged helix domain-containing protein</fullName>
    </recommendedName>
</protein>
<evidence type="ECO:0000259" key="1">
    <source>
        <dbReference type="Pfam" id="PF25521"/>
    </source>
</evidence>
<accession>A0A5N7CPS9</accession>
<feature type="domain" description="TANC1/2-like winged helix" evidence="1">
    <location>
        <begin position="74"/>
        <end position="139"/>
    </location>
</feature>